<keyword evidence="11 12" id="KW-0472">Membrane</keyword>
<accession>A0A348HEV1</accession>
<feature type="transmembrane region" description="Helical" evidence="12">
    <location>
        <begin position="556"/>
        <end position="574"/>
    </location>
</feature>
<keyword evidence="6" id="KW-0997">Cell inner membrane</keyword>
<evidence type="ECO:0000256" key="12">
    <source>
        <dbReference type="HAMAP-Rule" id="MF_01072"/>
    </source>
</evidence>
<dbReference type="InterPro" id="IPR029044">
    <property type="entry name" value="Nucleotide-diphossugar_trans"/>
</dbReference>
<feature type="transmembrane region" description="Helical" evidence="12">
    <location>
        <begin position="505"/>
        <end position="536"/>
    </location>
</feature>
<evidence type="ECO:0000256" key="9">
    <source>
        <dbReference type="ARBA" id="ARBA00022692"/>
    </source>
</evidence>
<reference evidence="14 15" key="1">
    <citation type="submission" date="2018-09" db="EMBL/GenBank/DDBJ databases">
        <title>Zymobacter palmae IAM14233 (=T109) whole genome analysis.</title>
        <authorList>
            <person name="Yanase H."/>
        </authorList>
    </citation>
    <scope>NUCLEOTIDE SEQUENCE [LARGE SCALE GENOMIC DNA]</scope>
    <source>
        <strain evidence="14 15">IAM14233</strain>
    </source>
</reference>
<evidence type="ECO:0000256" key="5">
    <source>
        <dbReference type="ARBA" id="ARBA00022475"/>
    </source>
</evidence>
<dbReference type="PANTHER" id="PTHR43867:SF5">
    <property type="entry name" value="GLUCANS BIOSYNTHESIS GLUCOSYLTRANSFERASE H"/>
    <property type="match status" value="1"/>
</dbReference>
<dbReference type="OrthoDB" id="9775281at2"/>
<dbReference type="InterPro" id="IPR001173">
    <property type="entry name" value="Glyco_trans_2-like"/>
</dbReference>
<dbReference type="NCBIfam" id="NF003955">
    <property type="entry name" value="PRK05454.1-1"/>
    <property type="match status" value="1"/>
</dbReference>
<comment type="subcellular location">
    <subcellularLocation>
        <location evidence="1">Cell inner membrane</location>
        <topology evidence="1">Multi-pass membrane protein</topology>
    </subcellularLocation>
    <subcellularLocation>
        <location evidence="12">Cell membrane</location>
        <topology evidence="12">Multi-pass membrane protein</topology>
    </subcellularLocation>
</comment>
<feature type="transmembrane region" description="Helical" evidence="12">
    <location>
        <begin position="154"/>
        <end position="173"/>
    </location>
</feature>
<evidence type="ECO:0000256" key="2">
    <source>
        <dbReference type="ARBA" id="ARBA00005001"/>
    </source>
</evidence>
<evidence type="ECO:0000313" key="14">
    <source>
        <dbReference type="EMBL" id="BBG30153.1"/>
    </source>
</evidence>
<dbReference type="CDD" id="cd04191">
    <property type="entry name" value="Glucan_BSP_MdoH"/>
    <property type="match status" value="1"/>
</dbReference>
<feature type="transmembrane region" description="Helical" evidence="12">
    <location>
        <begin position="595"/>
        <end position="612"/>
    </location>
</feature>
<dbReference type="KEGG" id="zpl:ZBT109_1393"/>
<dbReference type="InterPro" id="IPR023725">
    <property type="entry name" value="Glucans_biosynth_gluTrFase_H"/>
</dbReference>
<keyword evidence="9 12" id="KW-0812">Transmembrane</keyword>
<evidence type="ECO:0000259" key="13">
    <source>
        <dbReference type="Pfam" id="PF00535"/>
    </source>
</evidence>
<dbReference type="InterPro" id="IPR050321">
    <property type="entry name" value="Glycosyltr_2/OpgH_subfam"/>
</dbReference>
<evidence type="ECO:0000256" key="3">
    <source>
        <dbReference type="ARBA" id="ARBA00009337"/>
    </source>
</evidence>
<dbReference type="RefSeq" id="WP_051524035.1">
    <property type="nucleotide sequence ID" value="NZ_AP018933.1"/>
</dbReference>
<protein>
    <recommendedName>
        <fullName evidence="4 12">Glucans biosynthesis glucosyltransferase H</fullName>
        <ecNumber evidence="12">2.4.1.-</ecNumber>
    </recommendedName>
</protein>
<feature type="domain" description="Glycosyltransferase 2-like" evidence="13">
    <location>
        <begin position="239"/>
        <end position="421"/>
    </location>
</feature>
<evidence type="ECO:0000256" key="1">
    <source>
        <dbReference type="ARBA" id="ARBA00004429"/>
    </source>
</evidence>
<comment type="pathway">
    <text evidence="2 12">Glycan metabolism; osmoregulated periplasmic glucan (OPG) biosynthesis.</text>
</comment>
<comment type="function">
    <text evidence="12">Involved in the biosynthesis of osmoregulated periplasmic glucans (OPGs).</text>
</comment>
<feature type="transmembrane region" description="Helical" evidence="12">
    <location>
        <begin position="676"/>
        <end position="696"/>
    </location>
</feature>
<evidence type="ECO:0000256" key="8">
    <source>
        <dbReference type="ARBA" id="ARBA00022679"/>
    </source>
</evidence>
<sequence length="832" mass="94420">MPDKHYTPSSAYLDQLASLTAEPSAQAEFEMLSKDDALSLSQAHAKIGHAPENSTDPAQPSVARRLELADQHDVPDELLEEDHAQRLRLRSVPRWTRTPIAPRPWWKKRGPLERLWRTLCPWGRKERAEQDAADSEQPPLHHHRWQRVGLMRRVVLLFLVVVQSLMAVAYMTTVLPNKGGTLLEVAVLILFGLLFIWVSSGFWTALMGFLQLVIGRDRYSISASTAEDTPIADDARTALVMPICNEDVNRVFAGLKATYLSLKESGRLDLFDIYICSDSFDPDTCVQENQAWMNLCREVEGFGRIFYRRRRRRVKRKSGNIDDWCRRFGNQYRYMLILDADSVMTGSCLTRLVQLMEANPDAGLIQSAPVSAGGTNLYARLQQFATRVYGPLFTAGLHFWQLGESHYWGHNAIIRVAPFMKHCILAPLPGKGSLSGPILSHDFVEAALMRRAGYGVWIAYDLPGSYEEMPPNLVDELQRDRRWCHGNLMNFRLFWVKGMHPVHRAVFLTGVMSYLSAPLWFLFLVLSTALMATNLFTDPVYFSKPGQLIAEWRLNWYPWRAVALFSATLTLLFLPKIMSLIWLCSRGAKEYGGSLRLILSVVLESLVSMLLAPVRMLFHTRFVISILFGLKAKWTSPDRESSETSWGEAIRRHGVQTLVGCAWIALVLWMDPRFLLWFSPIVGALVVSIPVSVLTSKVSLGMALRRWGILRIPEETHPGPELLNTWKFTREARAQRNVPNFVHAVVDPLVNSVNCALGTARHTTSEAIEIRRQGLVRKALVSGPHRLGAADRLALLDDPIMLSRLHYSVWEDGDRYPAWRAVYLNMQARQLS</sequence>
<dbReference type="UniPathway" id="UPA00637"/>
<keyword evidence="10 12" id="KW-1133">Transmembrane helix</keyword>
<evidence type="ECO:0000256" key="10">
    <source>
        <dbReference type="ARBA" id="ARBA00022989"/>
    </source>
</evidence>
<name>A0A348HEV1_9GAMM</name>
<dbReference type="GO" id="GO:0005886">
    <property type="term" value="C:plasma membrane"/>
    <property type="evidence" value="ECO:0007669"/>
    <property type="project" value="UniProtKB-SubCell"/>
</dbReference>
<evidence type="ECO:0000256" key="6">
    <source>
        <dbReference type="ARBA" id="ARBA00022519"/>
    </source>
</evidence>
<dbReference type="Gene3D" id="3.90.550.10">
    <property type="entry name" value="Spore Coat Polysaccharide Biosynthesis Protein SpsA, Chain A"/>
    <property type="match status" value="1"/>
</dbReference>
<dbReference type="AlphaFoldDB" id="A0A348HEV1"/>
<keyword evidence="15" id="KW-1185">Reference proteome</keyword>
<dbReference type="PANTHER" id="PTHR43867">
    <property type="entry name" value="CELLULOSE SYNTHASE CATALYTIC SUBUNIT A [UDP-FORMING]"/>
    <property type="match status" value="1"/>
</dbReference>
<dbReference type="FunFam" id="3.90.550.10:FF:000047">
    <property type="entry name" value="Glucans biosynthesis glucosyltransferase H"/>
    <property type="match status" value="1"/>
</dbReference>
<organism evidence="14 15">
    <name type="scientific">Zymobacter palmae</name>
    <dbReference type="NCBI Taxonomy" id="33074"/>
    <lineage>
        <taxon>Bacteria</taxon>
        <taxon>Pseudomonadati</taxon>
        <taxon>Pseudomonadota</taxon>
        <taxon>Gammaproteobacteria</taxon>
        <taxon>Oceanospirillales</taxon>
        <taxon>Halomonadaceae</taxon>
        <taxon>Zymobacter group</taxon>
        <taxon>Zymobacter</taxon>
    </lineage>
</organism>
<dbReference type="GO" id="GO:0016758">
    <property type="term" value="F:hexosyltransferase activity"/>
    <property type="evidence" value="ECO:0007669"/>
    <property type="project" value="UniProtKB-UniRule"/>
</dbReference>
<dbReference type="Pfam" id="PF00535">
    <property type="entry name" value="Glycos_transf_2"/>
    <property type="match status" value="1"/>
</dbReference>
<dbReference type="NCBIfam" id="NF003958">
    <property type="entry name" value="PRK05454.2-1"/>
    <property type="match status" value="1"/>
</dbReference>
<dbReference type="SUPFAM" id="SSF53448">
    <property type="entry name" value="Nucleotide-diphospho-sugar transferases"/>
    <property type="match status" value="1"/>
</dbReference>
<evidence type="ECO:0000256" key="11">
    <source>
        <dbReference type="ARBA" id="ARBA00023136"/>
    </source>
</evidence>
<keyword evidence="5 12" id="KW-1003">Cell membrane</keyword>
<evidence type="ECO:0000256" key="4">
    <source>
        <dbReference type="ARBA" id="ARBA00020585"/>
    </source>
</evidence>
<dbReference type="EC" id="2.4.1.-" evidence="12"/>
<feature type="transmembrane region" description="Helical" evidence="12">
    <location>
        <begin position="185"/>
        <end position="210"/>
    </location>
</feature>
<keyword evidence="7 12" id="KW-0328">Glycosyltransferase</keyword>
<dbReference type="HAMAP" id="MF_01072">
    <property type="entry name" value="MdoH_OpgH"/>
    <property type="match status" value="1"/>
</dbReference>
<proteinExistence type="inferred from homology"/>
<dbReference type="GO" id="GO:0009250">
    <property type="term" value="P:glucan biosynthetic process"/>
    <property type="evidence" value="ECO:0007669"/>
    <property type="project" value="UniProtKB-UniRule"/>
</dbReference>
<keyword evidence="8 12" id="KW-0808">Transferase</keyword>
<evidence type="ECO:0000256" key="7">
    <source>
        <dbReference type="ARBA" id="ARBA00022676"/>
    </source>
</evidence>
<comment type="similarity">
    <text evidence="3 12">Belongs to the glycosyltransferase 2 family. OpgH subfamily.</text>
</comment>
<dbReference type="NCBIfam" id="NF003962">
    <property type="entry name" value="PRK05454.2-5"/>
    <property type="match status" value="1"/>
</dbReference>
<dbReference type="Proteomes" id="UP000267342">
    <property type="component" value="Chromosome"/>
</dbReference>
<dbReference type="STRING" id="1123510.GCA_000620025_00385"/>
<dbReference type="EMBL" id="AP018933">
    <property type="protein sequence ID" value="BBG30153.1"/>
    <property type="molecule type" value="Genomic_DNA"/>
</dbReference>
<gene>
    <name evidence="12" type="primary">opgH</name>
    <name evidence="14" type="ORF">ZBT109_1393</name>
</gene>
<evidence type="ECO:0000313" key="15">
    <source>
        <dbReference type="Proteomes" id="UP000267342"/>
    </source>
</evidence>